<comment type="caution">
    <text evidence="2">The sequence shown here is derived from an EMBL/GenBank/DDBJ whole genome shotgun (WGS) entry which is preliminary data.</text>
</comment>
<evidence type="ECO:0000313" key="3">
    <source>
        <dbReference type="Proteomes" id="UP000291213"/>
    </source>
</evidence>
<organism evidence="2 3">
    <name type="scientific">Aeropyrum pernix</name>
    <dbReference type="NCBI Taxonomy" id="56636"/>
    <lineage>
        <taxon>Archaea</taxon>
        <taxon>Thermoproteota</taxon>
        <taxon>Thermoprotei</taxon>
        <taxon>Desulfurococcales</taxon>
        <taxon>Desulfurococcaceae</taxon>
        <taxon>Aeropyrum</taxon>
    </lineage>
</organism>
<dbReference type="Proteomes" id="UP000291213">
    <property type="component" value="Unassembled WGS sequence"/>
</dbReference>
<feature type="compositionally biased region" description="Basic and acidic residues" evidence="1">
    <location>
        <begin position="1"/>
        <end position="10"/>
    </location>
</feature>
<accession>A0A401H9U9</accession>
<dbReference type="AlphaFoldDB" id="A0A401H9U9"/>
<name>A0A401H9U9_AERPX</name>
<feature type="compositionally biased region" description="Acidic residues" evidence="1">
    <location>
        <begin position="17"/>
        <end position="29"/>
    </location>
</feature>
<dbReference type="RefSeq" id="WP_131160159.1">
    <property type="nucleotide sequence ID" value="NZ_BDMD01000045.1"/>
</dbReference>
<sequence length="114" mass="12405">MANCEKKGGDEGMVDPSDMDAEDQTESPVEEEKVRTIGGGVKKGVEIHEHVEIGVAKPDERLDLTMESRVREGSPQRPIFLEAENVEVADNIIHTMNLRLTSKTGSKGGKDESG</sequence>
<dbReference type="EMBL" id="BDMD01000045">
    <property type="protein sequence ID" value="GBF09160.1"/>
    <property type="molecule type" value="Genomic_DNA"/>
</dbReference>
<gene>
    <name evidence="2" type="ORF">apy_08850</name>
</gene>
<protein>
    <submittedName>
        <fullName evidence="2">Uncharacterized protein</fullName>
    </submittedName>
</protein>
<feature type="region of interest" description="Disordered" evidence="1">
    <location>
        <begin position="1"/>
        <end position="41"/>
    </location>
</feature>
<proteinExistence type="predicted"/>
<evidence type="ECO:0000313" key="2">
    <source>
        <dbReference type="EMBL" id="GBF09160.1"/>
    </source>
</evidence>
<reference evidence="2 3" key="1">
    <citation type="submission" date="2017-02" db="EMBL/GenBank/DDBJ databases">
        <title>isolation and characterization of a novel temperate virus Aeropyrum globular virus 1 infecting hyperthermophilic archaeon Aeropyrum.</title>
        <authorList>
            <person name="Yumiya M."/>
            <person name="Yoshida T."/>
            <person name="Sako Y."/>
        </authorList>
    </citation>
    <scope>NUCLEOTIDE SEQUENCE [LARGE SCALE GENOMIC DNA]</scope>
    <source>
        <strain evidence="2 3">YK1-12-2013</strain>
    </source>
</reference>
<evidence type="ECO:0000256" key="1">
    <source>
        <dbReference type="SAM" id="MobiDB-lite"/>
    </source>
</evidence>